<keyword evidence="2" id="KW-1185">Reference proteome</keyword>
<accession>A0ACC1I2U1</accession>
<evidence type="ECO:0000313" key="1">
    <source>
        <dbReference type="EMBL" id="KAJ1883812.1"/>
    </source>
</evidence>
<sequence>MSLVNFSKTSLWLSLASITFNPLFWNIAARQEYHTHWITSLFNGDRRKGCYAIAMTIFGLGILRDLLFSAAMAEQPALPLLDTPLVRLVAILLFAGGMTFVVSSTYMLGITGTFLGDYFGILMNERVSGFPFNVLENPMYVGSTMSFLGTSLWYARPAGLVVTAYVWLVYTVALRYEGPFTAMIYSKRSESEDAQKKKVNKKKL</sequence>
<protein>
    <submittedName>
        <fullName evidence="1">Phosphatidyl-N-methylethanolamine N-methyltransferase</fullName>
    </submittedName>
</protein>
<proteinExistence type="predicted"/>
<gene>
    <name evidence="1" type="primary">OPI3</name>
    <name evidence="1" type="ORF">LPJ66_010915</name>
</gene>
<evidence type="ECO:0000313" key="2">
    <source>
        <dbReference type="Proteomes" id="UP001150581"/>
    </source>
</evidence>
<name>A0ACC1I2U1_9FUNG</name>
<reference evidence="1" key="1">
    <citation type="submission" date="2022-07" db="EMBL/GenBank/DDBJ databases">
        <title>Phylogenomic reconstructions and comparative analyses of Kickxellomycotina fungi.</title>
        <authorList>
            <person name="Reynolds N.K."/>
            <person name="Stajich J.E."/>
            <person name="Barry K."/>
            <person name="Grigoriev I.V."/>
            <person name="Crous P."/>
            <person name="Smith M.E."/>
        </authorList>
    </citation>
    <scope>NUCLEOTIDE SEQUENCE</scope>
    <source>
        <strain evidence="1">Benny 63K</strain>
    </source>
</reference>
<organism evidence="1 2">
    <name type="scientific">Kickxella alabastrina</name>
    <dbReference type="NCBI Taxonomy" id="61397"/>
    <lineage>
        <taxon>Eukaryota</taxon>
        <taxon>Fungi</taxon>
        <taxon>Fungi incertae sedis</taxon>
        <taxon>Zoopagomycota</taxon>
        <taxon>Kickxellomycotina</taxon>
        <taxon>Kickxellomycetes</taxon>
        <taxon>Kickxellales</taxon>
        <taxon>Kickxellaceae</taxon>
        <taxon>Kickxella</taxon>
    </lineage>
</organism>
<dbReference type="EMBL" id="JANBPG010003059">
    <property type="protein sequence ID" value="KAJ1883812.1"/>
    <property type="molecule type" value="Genomic_DNA"/>
</dbReference>
<comment type="caution">
    <text evidence="1">The sequence shown here is derived from an EMBL/GenBank/DDBJ whole genome shotgun (WGS) entry which is preliminary data.</text>
</comment>
<dbReference type="Proteomes" id="UP001150581">
    <property type="component" value="Unassembled WGS sequence"/>
</dbReference>